<evidence type="ECO:0000256" key="1">
    <source>
        <dbReference type="SAM" id="Phobius"/>
    </source>
</evidence>
<proteinExistence type="predicted"/>
<protein>
    <recommendedName>
        <fullName evidence="4">DUF2523 domain-containing protein</fullName>
    </recommendedName>
</protein>
<dbReference type="Proteomes" id="UP001143391">
    <property type="component" value="Unassembled WGS sequence"/>
</dbReference>
<keyword evidence="3" id="KW-1185">Reference proteome</keyword>
<feature type="transmembrane region" description="Helical" evidence="1">
    <location>
        <begin position="7"/>
        <end position="28"/>
    </location>
</feature>
<keyword evidence="1" id="KW-0472">Membrane</keyword>
<accession>A0ABT5Y899</accession>
<keyword evidence="1" id="KW-0812">Transmembrane</keyword>
<name>A0ABT5Y899_9GAMM</name>
<evidence type="ECO:0000313" key="2">
    <source>
        <dbReference type="EMBL" id="MDF0749901.1"/>
    </source>
</evidence>
<reference evidence="2" key="1">
    <citation type="submission" date="2022-07" db="EMBL/GenBank/DDBJ databases">
        <title>Marinobacter iranensis a new bacterium isolate from a hipersaline lake in Iran.</title>
        <authorList>
            <person name="Mohammad A.M.A."/>
            <person name="Cristina S.-P."/>
            <person name="Antonio V."/>
        </authorList>
    </citation>
    <scope>NUCLEOTIDE SEQUENCE</scope>
    <source>
        <strain evidence="2">71-i</strain>
    </source>
</reference>
<sequence length="90" mass="10181">MSDILQSVIDFWIEVVLLVPRIIFWAAFEVLELALDMLPPIDIVDPQTLSSGFTGDMLYFLTIMEFQYGLGAVTSALVARFLLRRIPFIG</sequence>
<evidence type="ECO:0000313" key="3">
    <source>
        <dbReference type="Proteomes" id="UP001143391"/>
    </source>
</evidence>
<evidence type="ECO:0008006" key="4">
    <source>
        <dbReference type="Google" id="ProtNLM"/>
    </source>
</evidence>
<organism evidence="2 3">
    <name type="scientific">Marinobacter iranensis</name>
    <dbReference type="NCBI Taxonomy" id="2962607"/>
    <lineage>
        <taxon>Bacteria</taxon>
        <taxon>Pseudomonadati</taxon>
        <taxon>Pseudomonadota</taxon>
        <taxon>Gammaproteobacteria</taxon>
        <taxon>Pseudomonadales</taxon>
        <taxon>Marinobacteraceae</taxon>
        <taxon>Marinobacter</taxon>
    </lineage>
</organism>
<feature type="transmembrane region" description="Helical" evidence="1">
    <location>
        <begin position="58"/>
        <end position="83"/>
    </location>
</feature>
<dbReference type="RefSeq" id="WP_275705416.1">
    <property type="nucleotide sequence ID" value="NZ_JANCMW010000003.1"/>
</dbReference>
<comment type="caution">
    <text evidence="2">The sequence shown here is derived from an EMBL/GenBank/DDBJ whole genome shotgun (WGS) entry which is preliminary data.</text>
</comment>
<keyword evidence="1" id="KW-1133">Transmembrane helix</keyword>
<dbReference type="EMBL" id="JANCMW010000003">
    <property type="protein sequence ID" value="MDF0749901.1"/>
    <property type="molecule type" value="Genomic_DNA"/>
</dbReference>
<gene>
    <name evidence="2" type="ORF">NLU14_06625</name>
</gene>